<feature type="domain" description="Bacterial type II secretion system protein E" evidence="2">
    <location>
        <begin position="245"/>
        <end position="259"/>
    </location>
</feature>
<dbReference type="InterPro" id="IPR003593">
    <property type="entry name" value="AAA+_ATPase"/>
</dbReference>
<dbReference type="InterPro" id="IPR006321">
    <property type="entry name" value="PilT/PilU"/>
</dbReference>
<dbReference type="InterPro" id="IPR001482">
    <property type="entry name" value="T2SS/T4SS_dom"/>
</dbReference>
<evidence type="ECO:0000313" key="3">
    <source>
        <dbReference type="EMBL" id="ROR80006.1"/>
    </source>
</evidence>
<protein>
    <submittedName>
        <fullName evidence="3">Twitching motility protein PilT</fullName>
    </submittedName>
</protein>
<evidence type="ECO:0000313" key="4">
    <source>
        <dbReference type="Proteomes" id="UP000266915"/>
    </source>
</evidence>
<dbReference type="Gene3D" id="3.40.50.300">
    <property type="entry name" value="P-loop containing nucleotide triphosphate hydrolases"/>
    <property type="match status" value="1"/>
</dbReference>
<gene>
    <name evidence="3" type="ORF">EDD42_0037</name>
</gene>
<dbReference type="Proteomes" id="UP000266915">
    <property type="component" value="Unassembled WGS sequence"/>
</dbReference>
<dbReference type="PROSITE" id="PS00662">
    <property type="entry name" value="T2SP_E"/>
    <property type="match status" value="1"/>
</dbReference>
<dbReference type="RefSeq" id="WP_234994038.1">
    <property type="nucleotide sequence ID" value="NZ_FXAP01000002.1"/>
</dbReference>
<proteinExistence type="inferred from homology"/>
<dbReference type="SMART" id="SM00382">
    <property type="entry name" value="AAA"/>
    <property type="match status" value="1"/>
</dbReference>
<dbReference type="EMBL" id="RKHL01000001">
    <property type="protein sequence ID" value="ROR80006.1"/>
    <property type="molecule type" value="Genomic_DNA"/>
</dbReference>
<dbReference type="SUPFAM" id="SSF52540">
    <property type="entry name" value="P-loop containing nucleoside triphosphate hydrolases"/>
    <property type="match status" value="1"/>
</dbReference>
<evidence type="ECO:0000259" key="2">
    <source>
        <dbReference type="PROSITE" id="PS00662"/>
    </source>
</evidence>
<dbReference type="Pfam" id="PF00437">
    <property type="entry name" value="T2SSE"/>
    <property type="match status" value="1"/>
</dbReference>
<reference evidence="3 4" key="1">
    <citation type="submission" date="2018-11" db="EMBL/GenBank/DDBJ databases">
        <title>Sequencing the genomes of 1000 actinobacteria strains.</title>
        <authorList>
            <person name="Klenk H.-P."/>
        </authorList>
    </citation>
    <scope>NUCLEOTIDE SEQUENCE [LARGE SCALE GENOMIC DNA]</scope>
    <source>
        <strain evidence="3 4">DSM 14012</strain>
    </source>
</reference>
<dbReference type="GO" id="GO:0016887">
    <property type="term" value="F:ATP hydrolysis activity"/>
    <property type="evidence" value="ECO:0007669"/>
    <property type="project" value="InterPro"/>
</dbReference>
<sequence>MISDPSPLLDPFAGETLDGLLHMGGEPQPPTPADLHHEPVFTPPSPISPTAGLHAVLLEAVTRKASDVHVTAGTAPMLRVMGELQPVTAEFPTWGAASIERELFSLLSDAQAASLRERSELDLALTIENGSRFRVNVFRQRGTYAAAFRLVPDRIRSLRELGMSDDIAAFADRPRGLVLVTGPTGSGKSTTLAALLDLVNAKRSCHIMTIEDPIEFVHANKRSIVNQREVGSDTTSFGMALRQVLRQDPDVILIGELRDHETISVALTAAETGHLVLASLHTQTAAQTIDRIVDAFPSHQQNQVRMQLASTLQGVVCQALLPRRDGGGRIAATEILQVTPAVSNLIREGKNYQIPTAIQAGRNVGMISLEQSLAGLVNTGVISAHDARSRITDDEQFTRMLHGAGNEGVR</sequence>
<evidence type="ECO:0000256" key="1">
    <source>
        <dbReference type="ARBA" id="ARBA00006611"/>
    </source>
</evidence>
<comment type="similarity">
    <text evidence="1">Belongs to the GSP E family.</text>
</comment>
<name>A0A3N2BXP0_9MICO</name>
<dbReference type="PANTHER" id="PTHR30486">
    <property type="entry name" value="TWITCHING MOTILITY PROTEIN PILT"/>
    <property type="match status" value="1"/>
</dbReference>
<dbReference type="NCBIfam" id="TIGR01420">
    <property type="entry name" value="pilT_fam"/>
    <property type="match status" value="1"/>
</dbReference>
<dbReference type="GO" id="GO:0005524">
    <property type="term" value="F:ATP binding"/>
    <property type="evidence" value="ECO:0007669"/>
    <property type="project" value="InterPro"/>
</dbReference>
<dbReference type="InterPro" id="IPR027417">
    <property type="entry name" value="P-loop_NTPase"/>
</dbReference>
<dbReference type="CDD" id="cd01131">
    <property type="entry name" value="PilT"/>
    <property type="match status" value="1"/>
</dbReference>
<accession>A0A3N2BXP0</accession>
<comment type="caution">
    <text evidence="3">The sequence shown here is derived from an EMBL/GenBank/DDBJ whole genome shotgun (WGS) entry which is preliminary data.</text>
</comment>
<dbReference type="AlphaFoldDB" id="A0A3N2BXP0"/>
<dbReference type="InterPro" id="IPR050921">
    <property type="entry name" value="T4SS_GSP_E_ATPase"/>
</dbReference>
<dbReference type="Gene3D" id="3.30.450.90">
    <property type="match status" value="1"/>
</dbReference>
<keyword evidence="4" id="KW-1185">Reference proteome</keyword>
<organism evidence="3 4">
    <name type="scientific">Plantibacter flavus</name>
    <dbReference type="NCBI Taxonomy" id="150123"/>
    <lineage>
        <taxon>Bacteria</taxon>
        <taxon>Bacillati</taxon>
        <taxon>Actinomycetota</taxon>
        <taxon>Actinomycetes</taxon>
        <taxon>Micrococcales</taxon>
        <taxon>Microbacteriaceae</taxon>
        <taxon>Plantibacter</taxon>
    </lineage>
</organism>